<protein>
    <recommendedName>
        <fullName evidence="8">AP2/ERF domain-containing protein</fullName>
    </recommendedName>
</protein>
<dbReference type="CDD" id="cd00018">
    <property type="entry name" value="AP2"/>
    <property type="match status" value="2"/>
</dbReference>
<dbReference type="InterPro" id="IPR016177">
    <property type="entry name" value="DNA-bd_dom_sf"/>
</dbReference>
<evidence type="ECO:0000313" key="9">
    <source>
        <dbReference type="EMBL" id="KAH7427709.1"/>
    </source>
</evidence>
<gene>
    <name evidence="9" type="ORF">KP509_10G056200</name>
</gene>
<dbReference type="InterPro" id="IPR001471">
    <property type="entry name" value="AP2/ERF_dom"/>
</dbReference>
<dbReference type="PRINTS" id="PR00367">
    <property type="entry name" value="ETHRSPELEMNT"/>
</dbReference>
<evidence type="ECO:0000256" key="2">
    <source>
        <dbReference type="ARBA" id="ARBA00022737"/>
    </source>
</evidence>
<feature type="compositionally biased region" description="Polar residues" evidence="7">
    <location>
        <begin position="348"/>
        <end position="369"/>
    </location>
</feature>
<feature type="compositionally biased region" description="Polar residues" evidence="7">
    <location>
        <begin position="379"/>
        <end position="391"/>
    </location>
</feature>
<keyword evidence="2" id="KW-0677">Repeat</keyword>
<evidence type="ECO:0000256" key="5">
    <source>
        <dbReference type="ARBA" id="ARBA00023163"/>
    </source>
</evidence>
<proteinExistence type="predicted"/>
<dbReference type="PANTHER" id="PTHR32467:SF90">
    <property type="entry name" value="AP2-LIKE ETHYLENE-RESPONSIVE TRANSCRIPTION FACTOR AIL1"/>
    <property type="match status" value="1"/>
</dbReference>
<sequence length="914" mass="99483">MHTNSQAPLTRKTTSDFHHMGSASNWLGFSLTPQLNTADPSVRPPDGSQASGQVTTSTAINTRLPQQPSGAAVNSMGFNVNTDCFEDIPADEHSAPESSLQSMAGMGLRSDGSLCMMEAFTRSHAADWGLKSLDHSQALECNASGVETQNIINGELSMLNGSEQSGEHMLSTSHYAHHISHMKSEKDVVPKLEDFLGGATVGGGQFSSNNESDHANLDTLCYSNGRSSYCNDKDTSFKSMLFSNTKSAYRDFQGSLQAYGMSDSDLTSKHSEMQEHELGFQTLKSNPLQVSSIQNNVNTPYEHLSDDYMYSSNNRSVQIQQQQQHASGGIEAGNNLLGLSFMKTWLRSQNPGSSNNEQHGGNCNENSVDVTMHNHTGLGVNTASGNSTVKDLNQGARGGLFPHHQSLSLSMTPSSGHVGPPSSPSALVPSQTIANGESSSNELKRSSPDLSKAIIPVEQTSRKSIDTFGQRTSIYRGVTKHRWTGRYEAHLWDNSCRREGQTRKGRQVYLGGYDKEEKAARAYDLAALKYWGPTTTINFPLSDYEKELEEMKNMTRQEFVASLRRNSSGFSRGASKYRGVTRHHQHGRWQARIGRVAGNKDLYLGTFSTQEEAAEAYDIAAIKFRGVNAVTNFDMSRYDIAKICSSNNLPINALAKRIKNEAGDLSIDGQRHDDDVLSLQTDYAVAAAAGYGGALVAARGPQEWQLLGYTQQPAAYHQAFQQRLWGKQAQEGSLKLDPYSIQTSQHKFLQSGLSSEALGGHMQMHNLLNLQDVSGTQTLDMTGNMCTAGGNIFSSLTSNGNLLGSSAGMSSSSFNPLTDVQRLQMVEVNEEGAPKAPEYEHLMSHGVNDPSGMSRNLYYVQQPSAQSGPSSLLKSNYGTSEGYGNWMVPVQSISTRPSNLAVCHAPLFASWNES</sequence>
<dbReference type="InterPro" id="IPR036955">
    <property type="entry name" value="AP2/ERF_dom_sf"/>
</dbReference>
<dbReference type="AlphaFoldDB" id="A0A8T2U552"/>
<dbReference type="PROSITE" id="PS51032">
    <property type="entry name" value="AP2_ERF"/>
    <property type="match status" value="2"/>
</dbReference>
<dbReference type="SUPFAM" id="SSF54171">
    <property type="entry name" value="DNA-binding domain"/>
    <property type="match status" value="2"/>
</dbReference>
<comment type="subcellular location">
    <subcellularLocation>
        <location evidence="1">Nucleus</location>
    </subcellularLocation>
</comment>
<dbReference type="PANTHER" id="PTHR32467">
    <property type="entry name" value="AP2-LIKE ETHYLENE-RESPONSIVE TRANSCRIPTION FACTOR"/>
    <property type="match status" value="1"/>
</dbReference>
<accession>A0A8T2U552</accession>
<dbReference type="GO" id="GO:0005634">
    <property type="term" value="C:nucleus"/>
    <property type="evidence" value="ECO:0007669"/>
    <property type="project" value="UniProtKB-SubCell"/>
</dbReference>
<evidence type="ECO:0000256" key="3">
    <source>
        <dbReference type="ARBA" id="ARBA00023015"/>
    </source>
</evidence>
<dbReference type="Pfam" id="PF00847">
    <property type="entry name" value="AP2"/>
    <property type="match status" value="2"/>
</dbReference>
<name>A0A8T2U552_CERRI</name>
<dbReference type="OMA" id="THNSATE"/>
<evidence type="ECO:0000256" key="4">
    <source>
        <dbReference type="ARBA" id="ARBA00023125"/>
    </source>
</evidence>
<dbReference type="GO" id="GO:0003700">
    <property type="term" value="F:DNA-binding transcription factor activity"/>
    <property type="evidence" value="ECO:0007669"/>
    <property type="project" value="InterPro"/>
</dbReference>
<evidence type="ECO:0000256" key="6">
    <source>
        <dbReference type="ARBA" id="ARBA00023242"/>
    </source>
</evidence>
<keyword evidence="3" id="KW-0805">Transcription regulation</keyword>
<evidence type="ECO:0000313" key="10">
    <source>
        <dbReference type="Proteomes" id="UP000825935"/>
    </source>
</evidence>
<dbReference type="EMBL" id="CM035415">
    <property type="protein sequence ID" value="KAH7427709.1"/>
    <property type="molecule type" value="Genomic_DNA"/>
</dbReference>
<keyword evidence="4" id="KW-0238">DNA-binding</keyword>
<dbReference type="GO" id="GO:0003677">
    <property type="term" value="F:DNA binding"/>
    <property type="evidence" value="ECO:0007669"/>
    <property type="project" value="UniProtKB-KW"/>
</dbReference>
<dbReference type="OrthoDB" id="207175at2759"/>
<feature type="domain" description="AP2/ERF" evidence="8">
    <location>
        <begin position="474"/>
        <end position="540"/>
    </location>
</feature>
<feature type="domain" description="AP2/ERF" evidence="8">
    <location>
        <begin position="576"/>
        <end position="634"/>
    </location>
</feature>
<keyword evidence="5" id="KW-0804">Transcription</keyword>
<evidence type="ECO:0000259" key="8">
    <source>
        <dbReference type="PROSITE" id="PS51032"/>
    </source>
</evidence>
<evidence type="ECO:0000256" key="7">
    <source>
        <dbReference type="SAM" id="MobiDB-lite"/>
    </source>
</evidence>
<feature type="region of interest" description="Disordered" evidence="7">
    <location>
        <begin position="348"/>
        <end position="455"/>
    </location>
</feature>
<dbReference type="FunFam" id="3.30.730.10:FF:000002">
    <property type="entry name" value="AP2-like ethylene-responsive transcription factor"/>
    <property type="match status" value="1"/>
</dbReference>
<organism evidence="9 10">
    <name type="scientific">Ceratopteris richardii</name>
    <name type="common">Triangle waterfern</name>
    <dbReference type="NCBI Taxonomy" id="49495"/>
    <lineage>
        <taxon>Eukaryota</taxon>
        <taxon>Viridiplantae</taxon>
        <taxon>Streptophyta</taxon>
        <taxon>Embryophyta</taxon>
        <taxon>Tracheophyta</taxon>
        <taxon>Polypodiopsida</taxon>
        <taxon>Polypodiidae</taxon>
        <taxon>Polypodiales</taxon>
        <taxon>Pteridineae</taxon>
        <taxon>Pteridaceae</taxon>
        <taxon>Parkerioideae</taxon>
        <taxon>Ceratopteris</taxon>
    </lineage>
</organism>
<evidence type="ECO:0000256" key="1">
    <source>
        <dbReference type="ARBA" id="ARBA00004123"/>
    </source>
</evidence>
<dbReference type="SMART" id="SM00380">
    <property type="entry name" value="AP2"/>
    <property type="match status" value="2"/>
</dbReference>
<keyword evidence="10" id="KW-1185">Reference proteome</keyword>
<reference evidence="9" key="1">
    <citation type="submission" date="2021-08" db="EMBL/GenBank/DDBJ databases">
        <title>WGS assembly of Ceratopteris richardii.</title>
        <authorList>
            <person name="Marchant D.B."/>
            <person name="Chen G."/>
            <person name="Jenkins J."/>
            <person name="Shu S."/>
            <person name="Leebens-Mack J."/>
            <person name="Grimwood J."/>
            <person name="Schmutz J."/>
            <person name="Soltis P."/>
            <person name="Soltis D."/>
            <person name="Chen Z.-H."/>
        </authorList>
    </citation>
    <scope>NUCLEOTIDE SEQUENCE</scope>
    <source>
        <strain evidence="9">Whitten #5841</strain>
        <tissue evidence="9">Leaf</tissue>
    </source>
</reference>
<dbReference type="Proteomes" id="UP000825935">
    <property type="component" value="Chromosome 10"/>
</dbReference>
<keyword evidence="6" id="KW-0539">Nucleus</keyword>
<feature type="region of interest" description="Disordered" evidence="7">
    <location>
        <begin position="35"/>
        <end position="55"/>
    </location>
</feature>
<comment type="caution">
    <text evidence="9">The sequence shown here is derived from an EMBL/GenBank/DDBJ whole genome shotgun (WGS) entry which is preliminary data.</text>
</comment>
<feature type="compositionally biased region" description="Polar residues" evidence="7">
    <location>
        <begin position="428"/>
        <end position="441"/>
    </location>
</feature>
<dbReference type="FunFam" id="3.30.730.10:FF:000003">
    <property type="entry name" value="AP2-like ethylene-responsive transcription factor ANT"/>
    <property type="match status" value="1"/>
</dbReference>
<dbReference type="Gene3D" id="3.30.730.10">
    <property type="entry name" value="AP2/ERF domain"/>
    <property type="match status" value="2"/>
</dbReference>